<evidence type="ECO:0000256" key="7">
    <source>
        <dbReference type="ARBA" id="ARBA00023169"/>
    </source>
</evidence>
<keyword evidence="3" id="KW-0808">Transferase</keyword>
<dbReference type="PANTHER" id="PTHR30576">
    <property type="entry name" value="COLANIC BIOSYNTHESIS UDP-GLUCOSE LIPID CARRIER TRANSFERASE"/>
    <property type="match status" value="1"/>
</dbReference>
<evidence type="ECO:0000256" key="8">
    <source>
        <dbReference type="SAM" id="Phobius"/>
    </source>
</evidence>
<dbReference type="PANTHER" id="PTHR30576:SF0">
    <property type="entry name" value="UNDECAPRENYL-PHOSPHATE N-ACETYLGALACTOSAMINYL 1-PHOSPHATE TRANSFERASE-RELATED"/>
    <property type="match status" value="1"/>
</dbReference>
<dbReference type="Pfam" id="PF13727">
    <property type="entry name" value="CoA_binding_3"/>
    <property type="match status" value="1"/>
</dbReference>
<reference evidence="10 11" key="1">
    <citation type="submission" date="2024-06" db="EMBL/GenBank/DDBJ databases">
        <title>Genomic Encyclopedia of Type Strains, Phase V (KMG-V): Genome sequencing to study the core and pangenomes of soil and plant-associated prokaryotes.</title>
        <authorList>
            <person name="Whitman W."/>
        </authorList>
    </citation>
    <scope>NUCLEOTIDE SEQUENCE [LARGE SCALE GENOMIC DNA]</scope>
    <source>
        <strain evidence="10 11">USDA 160</strain>
    </source>
</reference>
<evidence type="ECO:0000256" key="3">
    <source>
        <dbReference type="ARBA" id="ARBA00022679"/>
    </source>
</evidence>
<comment type="caution">
    <text evidence="10">The sequence shown here is derived from an EMBL/GenBank/DDBJ whole genome shotgun (WGS) entry which is preliminary data.</text>
</comment>
<dbReference type="InterPro" id="IPR003362">
    <property type="entry name" value="Bact_transf"/>
</dbReference>
<dbReference type="InterPro" id="IPR017475">
    <property type="entry name" value="EPS_sugar_tfrase"/>
</dbReference>
<dbReference type="EMBL" id="JBEPTQ010000002">
    <property type="protein sequence ID" value="MET4721102.1"/>
    <property type="molecule type" value="Genomic_DNA"/>
</dbReference>
<comment type="similarity">
    <text evidence="2">Belongs to the bacterial sugar transferase family.</text>
</comment>
<feature type="transmembrane region" description="Helical" evidence="8">
    <location>
        <begin position="346"/>
        <end position="366"/>
    </location>
</feature>
<gene>
    <name evidence="10" type="ORF">ABIF63_005208</name>
</gene>
<dbReference type="NCBIfam" id="TIGR03025">
    <property type="entry name" value="EPS_sugtrans"/>
    <property type="match status" value="1"/>
</dbReference>
<comment type="subcellular location">
    <subcellularLocation>
        <location evidence="1">Membrane</location>
        <topology evidence="1">Multi-pass membrane protein</topology>
    </subcellularLocation>
</comment>
<sequence length="536" mass="60417">MLARGATLRPAGFLEWTWTPVEPLNARSMLDAATSAATKPADQPFVERRRRLSPAALEVVNQKVARAYSPIVITGFVRLADFALLSLVGIALYVGYVMPLAGSFSWVYPAEIIAVAVAAVVCFQAADIYQVQLFRGQLRQMTRMISSWSFVFLLFIGVSFFAKFGSEMSRLWLAAFYFLGLAALISQRLVLRSLVRAWARQGRLDRRTIVVGSDSNGEQLVEALNAQEDSDIHVLGVFDDRNDSRALDTCAGARKLGKVDDIVEFARRTRVDLVLFALPISAETRILEMLKKLWVLPVDIRLSAHTNKLRFRPRSYSYLGEVPTLDVFEAPITDWDLVMKWLFDRIVGGLALLAALPVMGLVALAVKLDSPGPALFRQKRFGFNNERIDVYKFRSMYHHQADPTASKVVTKNDPRVTRVGRFIRKTSLDELPQLFNVVFSGNLSLVGPRPHAVQGKLQSRLFDEAVDGYFARHRVKPGITGWAQINGWRGEIDNEEKIQKRVEFDLYYIENWSVLFDLVILLKTPVSLLTKNENAY</sequence>
<organism evidence="10 11">
    <name type="scientific">Bradyrhizobium japonicum</name>
    <dbReference type="NCBI Taxonomy" id="375"/>
    <lineage>
        <taxon>Bacteria</taxon>
        <taxon>Pseudomonadati</taxon>
        <taxon>Pseudomonadota</taxon>
        <taxon>Alphaproteobacteria</taxon>
        <taxon>Hyphomicrobiales</taxon>
        <taxon>Nitrobacteraceae</taxon>
        <taxon>Bradyrhizobium</taxon>
    </lineage>
</organism>
<feature type="transmembrane region" description="Helical" evidence="8">
    <location>
        <begin position="106"/>
        <end position="126"/>
    </location>
</feature>
<evidence type="ECO:0000256" key="1">
    <source>
        <dbReference type="ARBA" id="ARBA00004141"/>
    </source>
</evidence>
<feature type="transmembrane region" description="Helical" evidence="8">
    <location>
        <begin position="171"/>
        <end position="191"/>
    </location>
</feature>
<evidence type="ECO:0000256" key="6">
    <source>
        <dbReference type="ARBA" id="ARBA00023136"/>
    </source>
</evidence>
<feature type="domain" description="Bacterial sugar transferase" evidence="9">
    <location>
        <begin position="340"/>
        <end position="529"/>
    </location>
</feature>
<keyword evidence="4 8" id="KW-0812">Transmembrane</keyword>
<keyword evidence="11" id="KW-1185">Reference proteome</keyword>
<dbReference type="Pfam" id="PF02397">
    <property type="entry name" value="Bac_transf"/>
    <property type="match status" value="1"/>
</dbReference>
<protein>
    <submittedName>
        <fullName evidence="10">Undecaprenyl-phosphate glucose phosphotransferase</fullName>
    </submittedName>
</protein>
<dbReference type="Gene3D" id="3.40.50.720">
    <property type="entry name" value="NAD(P)-binding Rossmann-like Domain"/>
    <property type="match status" value="1"/>
</dbReference>
<keyword evidence="7" id="KW-0270">Exopolysaccharide synthesis</keyword>
<proteinExistence type="inferred from homology"/>
<keyword evidence="5 8" id="KW-1133">Transmembrane helix</keyword>
<keyword evidence="6 8" id="KW-0472">Membrane</keyword>
<feature type="transmembrane region" description="Helical" evidence="8">
    <location>
        <begin position="71"/>
        <end position="94"/>
    </location>
</feature>
<evidence type="ECO:0000313" key="11">
    <source>
        <dbReference type="Proteomes" id="UP001549291"/>
    </source>
</evidence>
<dbReference type="InterPro" id="IPR036291">
    <property type="entry name" value="NAD(P)-bd_dom_sf"/>
</dbReference>
<evidence type="ECO:0000256" key="4">
    <source>
        <dbReference type="ARBA" id="ARBA00022692"/>
    </source>
</evidence>
<dbReference type="SUPFAM" id="SSF51735">
    <property type="entry name" value="NAD(P)-binding Rossmann-fold domains"/>
    <property type="match status" value="1"/>
</dbReference>
<dbReference type="Proteomes" id="UP001549291">
    <property type="component" value="Unassembled WGS sequence"/>
</dbReference>
<name>A0ABV2RW17_BRAJP</name>
<evidence type="ECO:0000259" key="9">
    <source>
        <dbReference type="Pfam" id="PF02397"/>
    </source>
</evidence>
<evidence type="ECO:0000313" key="10">
    <source>
        <dbReference type="EMBL" id="MET4721102.1"/>
    </source>
</evidence>
<dbReference type="InterPro" id="IPR017473">
    <property type="entry name" value="Undecaprenyl-P_gluc_Ptfrase"/>
</dbReference>
<evidence type="ECO:0000256" key="5">
    <source>
        <dbReference type="ARBA" id="ARBA00022989"/>
    </source>
</evidence>
<dbReference type="NCBIfam" id="TIGR03023">
    <property type="entry name" value="WcaJ_sugtrans"/>
    <property type="match status" value="1"/>
</dbReference>
<evidence type="ECO:0000256" key="2">
    <source>
        <dbReference type="ARBA" id="ARBA00006464"/>
    </source>
</evidence>
<accession>A0ABV2RW17</accession>
<feature type="transmembrane region" description="Helical" evidence="8">
    <location>
        <begin position="147"/>
        <end position="165"/>
    </location>
</feature>